<dbReference type="SUPFAM" id="SSF49265">
    <property type="entry name" value="Fibronectin type III"/>
    <property type="match status" value="1"/>
</dbReference>
<feature type="compositionally biased region" description="Basic and acidic residues" evidence="1">
    <location>
        <begin position="317"/>
        <end position="328"/>
    </location>
</feature>
<feature type="compositionally biased region" description="Acidic residues" evidence="1">
    <location>
        <begin position="299"/>
        <end position="316"/>
    </location>
</feature>
<keyword evidence="2" id="KW-0472">Membrane</keyword>
<dbReference type="Gene3D" id="2.60.40.10">
    <property type="entry name" value="Immunoglobulins"/>
    <property type="match status" value="1"/>
</dbReference>
<feature type="region of interest" description="Disordered" evidence="1">
    <location>
        <begin position="156"/>
        <end position="196"/>
    </location>
</feature>
<dbReference type="InterPro" id="IPR013783">
    <property type="entry name" value="Ig-like_fold"/>
</dbReference>
<keyword evidence="2" id="KW-0812">Transmembrane</keyword>
<dbReference type="PROSITE" id="PS50853">
    <property type="entry name" value="FN3"/>
    <property type="match status" value="1"/>
</dbReference>
<reference evidence="5" key="1">
    <citation type="submission" date="2022-11" db="UniProtKB">
        <authorList>
            <consortium name="WormBaseParasite"/>
        </authorList>
    </citation>
    <scope>IDENTIFICATION</scope>
</reference>
<name>A0A914UWA4_9BILA</name>
<feature type="region of interest" description="Disordered" evidence="1">
    <location>
        <begin position="266"/>
        <end position="362"/>
    </location>
</feature>
<dbReference type="AlphaFoldDB" id="A0A914UWA4"/>
<feature type="compositionally biased region" description="Polar residues" evidence="1">
    <location>
        <begin position="159"/>
        <end position="196"/>
    </location>
</feature>
<keyword evidence="4" id="KW-1185">Reference proteome</keyword>
<protein>
    <submittedName>
        <fullName evidence="5">Fibronectin type-III domain-containing protein</fullName>
    </submittedName>
</protein>
<dbReference type="CDD" id="cd00063">
    <property type="entry name" value="FN3"/>
    <property type="match status" value="1"/>
</dbReference>
<dbReference type="SMART" id="SM00060">
    <property type="entry name" value="FN3"/>
    <property type="match status" value="1"/>
</dbReference>
<accession>A0A914UWA4</accession>
<keyword evidence="2" id="KW-1133">Transmembrane helix</keyword>
<dbReference type="WBParaSite" id="PSAMB.scaffold1310size33130.g12334.t1">
    <property type="protein sequence ID" value="PSAMB.scaffold1310size33130.g12334.t1"/>
    <property type="gene ID" value="PSAMB.scaffold1310size33130.g12334"/>
</dbReference>
<dbReference type="InterPro" id="IPR003961">
    <property type="entry name" value="FN3_dom"/>
</dbReference>
<evidence type="ECO:0000313" key="5">
    <source>
        <dbReference type="WBParaSite" id="PSAMB.scaffold1310size33130.g12334.t1"/>
    </source>
</evidence>
<proteinExistence type="predicted"/>
<feature type="region of interest" description="Disordered" evidence="1">
    <location>
        <begin position="403"/>
        <end position="442"/>
    </location>
</feature>
<evidence type="ECO:0000259" key="3">
    <source>
        <dbReference type="PROSITE" id="PS50853"/>
    </source>
</evidence>
<dbReference type="Pfam" id="PF00041">
    <property type="entry name" value="fn3"/>
    <property type="match status" value="1"/>
</dbReference>
<feature type="transmembrane region" description="Helical" evidence="2">
    <location>
        <begin position="113"/>
        <end position="131"/>
    </location>
</feature>
<evidence type="ECO:0000313" key="4">
    <source>
        <dbReference type="Proteomes" id="UP000887566"/>
    </source>
</evidence>
<evidence type="ECO:0000256" key="1">
    <source>
        <dbReference type="SAM" id="MobiDB-lite"/>
    </source>
</evidence>
<feature type="domain" description="Fibronectin type-III" evidence="3">
    <location>
        <begin position="9"/>
        <end position="99"/>
    </location>
</feature>
<organism evidence="4 5">
    <name type="scientific">Plectus sambesii</name>
    <dbReference type="NCBI Taxonomy" id="2011161"/>
    <lineage>
        <taxon>Eukaryota</taxon>
        <taxon>Metazoa</taxon>
        <taxon>Ecdysozoa</taxon>
        <taxon>Nematoda</taxon>
        <taxon>Chromadorea</taxon>
        <taxon>Plectida</taxon>
        <taxon>Plectina</taxon>
        <taxon>Plectoidea</taxon>
        <taxon>Plectidae</taxon>
        <taxon>Plectus</taxon>
    </lineage>
</organism>
<dbReference type="InterPro" id="IPR036116">
    <property type="entry name" value="FN3_sf"/>
</dbReference>
<dbReference type="Proteomes" id="UP000887566">
    <property type="component" value="Unplaced"/>
</dbReference>
<evidence type="ECO:0000256" key="2">
    <source>
        <dbReference type="SAM" id="Phobius"/>
    </source>
</evidence>
<sequence length="501" mass="56206">MIACDQPPIVRRLKVSNIGDTYATLQWQLSGSHGAYYGLELNYKQKGEVPSTQYQLSKWETLAVVRNLEANTTYLATLFTANQCARTDPAFTTFRTKATMLHPNLFKVMPHEIILTAVVMFIWMLIVRHFFKMYSHVAMVNPVTYGGYRMGAGEEEQAHTSSSSLSMKTPRTSLVPSSGNATLGSIQDNRGRSSTFNSRAGLLRKHSSHSLHSHHTHPAIPPEERAALLAGAVEKWRSEAVLAHMEGIAVAATPVRSSLMRTAQSWTDIRQEGGKKKRRRCSTMSAPKHSAVPVVQLSIEEEDEEELESEDADGDTGGDRGERKDSKDSIGSFSRPKQPWRSASLHVSSTEPERKRKISSLLLGKATTDIRRCSSPPDFEGAHMSRLQEMAEEQPKLGRLKFFSSLRRKTQKAPPKTQMTMVTEEDDANTDDVTNNSDPFRDYNEHYRTDIQFEPLRVGFQRGKLRRSPASGYRQDSNDSYVTASEFLGRHIDSPLSTERV</sequence>